<dbReference type="Gene3D" id="3.40.190.10">
    <property type="entry name" value="Periplasmic binding protein-like II"/>
    <property type="match status" value="2"/>
</dbReference>
<name>A0A1L9PKK9_ASPVE</name>
<keyword evidence="2" id="KW-1185">Reference proteome</keyword>
<dbReference type="SUPFAM" id="SSF53850">
    <property type="entry name" value="Periplasmic binding protein-like II"/>
    <property type="match status" value="1"/>
</dbReference>
<dbReference type="Pfam" id="PF16868">
    <property type="entry name" value="NMT1_3"/>
    <property type="match status" value="1"/>
</dbReference>
<proteinExistence type="predicted"/>
<dbReference type="AlphaFoldDB" id="A0A1L9PKK9"/>
<dbReference type="VEuPathDB" id="FungiDB:ASPVEDRAFT_41543"/>
<protein>
    <recommendedName>
        <fullName evidence="3">SsuA/THI5-like domain-containing protein</fullName>
    </recommendedName>
</protein>
<organism evidence="1 2">
    <name type="scientific">Aspergillus versicolor CBS 583.65</name>
    <dbReference type="NCBI Taxonomy" id="1036611"/>
    <lineage>
        <taxon>Eukaryota</taxon>
        <taxon>Fungi</taxon>
        <taxon>Dikarya</taxon>
        <taxon>Ascomycota</taxon>
        <taxon>Pezizomycotina</taxon>
        <taxon>Eurotiomycetes</taxon>
        <taxon>Eurotiomycetidae</taxon>
        <taxon>Eurotiales</taxon>
        <taxon>Aspergillaceae</taxon>
        <taxon>Aspergillus</taxon>
        <taxon>Aspergillus subgen. Nidulantes</taxon>
    </lineage>
</organism>
<dbReference type="OrthoDB" id="3583708at2759"/>
<dbReference type="GeneID" id="63727883"/>
<evidence type="ECO:0000313" key="2">
    <source>
        <dbReference type="Proteomes" id="UP000184073"/>
    </source>
</evidence>
<dbReference type="RefSeq" id="XP_040667785.1">
    <property type="nucleotide sequence ID" value="XM_040812372.1"/>
</dbReference>
<dbReference type="EMBL" id="KV878129">
    <property type="protein sequence ID" value="OJJ02023.1"/>
    <property type="molecule type" value="Genomic_DNA"/>
</dbReference>
<accession>A0A1L9PKK9</accession>
<dbReference type="InterPro" id="IPR011852">
    <property type="entry name" value="TRAP_TAXI"/>
</dbReference>
<evidence type="ECO:0008006" key="3">
    <source>
        <dbReference type="Google" id="ProtNLM"/>
    </source>
</evidence>
<dbReference type="Proteomes" id="UP000184073">
    <property type="component" value="Unassembled WGS sequence"/>
</dbReference>
<reference evidence="2" key="1">
    <citation type="journal article" date="2017" name="Genome Biol.">
        <title>Comparative genomics reveals high biological diversity and specific adaptations in the industrially and medically important fungal genus Aspergillus.</title>
        <authorList>
            <person name="de Vries R.P."/>
            <person name="Riley R."/>
            <person name="Wiebenga A."/>
            <person name="Aguilar-Osorio G."/>
            <person name="Amillis S."/>
            <person name="Uchima C.A."/>
            <person name="Anderluh G."/>
            <person name="Asadollahi M."/>
            <person name="Askin M."/>
            <person name="Barry K."/>
            <person name="Battaglia E."/>
            <person name="Bayram O."/>
            <person name="Benocci T."/>
            <person name="Braus-Stromeyer S.A."/>
            <person name="Caldana C."/>
            <person name="Canovas D."/>
            <person name="Cerqueira G.C."/>
            <person name="Chen F."/>
            <person name="Chen W."/>
            <person name="Choi C."/>
            <person name="Clum A."/>
            <person name="Dos Santos R.A."/>
            <person name="Damasio A.R."/>
            <person name="Diallinas G."/>
            <person name="Emri T."/>
            <person name="Fekete E."/>
            <person name="Flipphi M."/>
            <person name="Freyberg S."/>
            <person name="Gallo A."/>
            <person name="Gournas C."/>
            <person name="Habgood R."/>
            <person name="Hainaut M."/>
            <person name="Harispe M.L."/>
            <person name="Henrissat B."/>
            <person name="Hilden K.S."/>
            <person name="Hope R."/>
            <person name="Hossain A."/>
            <person name="Karabika E."/>
            <person name="Karaffa L."/>
            <person name="Karanyi Z."/>
            <person name="Krasevec N."/>
            <person name="Kuo A."/>
            <person name="Kusch H."/>
            <person name="LaButti K."/>
            <person name="Lagendijk E.L."/>
            <person name="Lapidus A."/>
            <person name="Levasseur A."/>
            <person name="Lindquist E."/>
            <person name="Lipzen A."/>
            <person name="Logrieco A.F."/>
            <person name="MacCabe A."/>
            <person name="Maekelae M.R."/>
            <person name="Malavazi I."/>
            <person name="Melin P."/>
            <person name="Meyer V."/>
            <person name="Mielnichuk N."/>
            <person name="Miskei M."/>
            <person name="Molnar A.P."/>
            <person name="Mule G."/>
            <person name="Ngan C.Y."/>
            <person name="Orejas M."/>
            <person name="Orosz E."/>
            <person name="Ouedraogo J.P."/>
            <person name="Overkamp K.M."/>
            <person name="Park H.-S."/>
            <person name="Perrone G."/>
            <person name="Piumi F."/>
            <person name="Punt P.J."/>
            <person name="Ram A.F."/>
            <person name="Ramon A."/>
            <person name="Rauscher S."/>
            <person name="Record E."/>
            <person name="Riano-Pachon D.M."/>
            <person name="Robert V."/>
            <person name="Roehrig J."/>
            <person name="Ruller R."/>
            <person name="Salamov A."/>
            <person name="Salih N.S."/>
            <person name="Samson R.A."/>
            <person name="Sandor E."/>
            <person name="Sanguinetti M."/>
            <person name="Schuetze T."/>
            <person name="Sepcic K."/>
            <person name="Shelest E."/>
            <person name="Sherlock G."/>
            <person name="Sophianopoulou V."/>
            <person name="Squina F.M."/>
            <person name="Sun H."/>
            <person name="Susca A."/>
            <person name="Todd R.B."/>
            <person name="Tsang A."/>
            <person name="Unkles S.E."/>
            <person name="van de Wiele N."/>
            <person name="van Rossen-Uffink D."/>
            <person name="Oliveira J.V."/>
            <person name="Vesth T.C."/>
            <person name="Visser J."/>
            <person name="Yu J.-H."/>
            <person name="Zhou M."/>
            <person name="Andersen M.R."/>
            <person name="Archer D.B."/>
            <person name="Baker S.E."/>
            <person name="Benoit I."/>
            <person name="Brakhage A.A."/>
            <person name="Braus G.H."/>
            <person name="Fischer R."/>
            <person name="Frisvad J.C."/>
            <person name="Goldman G.H."/>
            <person name="Houbraken J."/>
            <person name="Oakley B."/>
            <person name="Pocsi I."/>
            <person name="Scazzocchio C."/>
            <person name="Seiboth B."/>
            <person name="vanKuyk P.A."/>
            <person name="Wortman J."/>
            <person name="Dyer P.S."/>
            <person name="Grigoriev I.V."/>
        </authorList>
    </citation>
    <scope>NUCLEOTIDE SEQUENCE [LARGE SCALE GENOMIC DNA]</scope>
    <source>
        <strain evidence="2">CBS 583.65</strain>
    </source>
</reference>
<sequence>MADPGTAPAIERSIELRCVGDWGQANFHRILSWLTQQFCDRAGPASRTMILSLRDGGMDSPLQVHNGQAEVGICTPAGMLEAATDGGEIFRTTGPLPDLRCLAVLPQRDRMMFAVKLSLGVCSFAEIREKKLPLRIAVSADDGTNFIGYVSARILEAHGLDEKTVQSWGGSWVKACRPEQVLALVETGQADAVVQEAIMTPWWRNLIESRTLVPIPIEEGPMAQLSTRVGFRLAVVQAHFWDAINQDVACVDFSDFLVLVRADMPDDVAHLLTWCLVMTRETLEAQYKHIPPERSPLSYPLDPVKMAQSSLPLHPAAERFYREEGYLG</sequence>
<gene>
    <name evidence="1" type="ORF">ASPVEDRAFT_41543</name>
</gene>
<evidence type="ECO:0000313" key="1">
    <source>
        <dbReference type="EMBL" id="OJJ02023.1"/>
    </source>
</evidence>